<dbReference type="InterPro" id="IPR037128">
    <property type="entry name" value="Quinolinate_PRibosylTase_N_sf"/>
</dbReference>
<evidence type="ECO:0000256" key="6">
    <source>
        <dbReference type="ARBA" id="ARBA00022679"/>
    </source>
</evidence>
<feature type="non-terminal residue" evidence="9">
    <location>
        <position position="198"/>
    </location>
</feature>
<dbReference type="SUPFAM" id="SSF54675">
    <property type="entry name" value="Nicotinate/Quinolinate PRTase N-terminal domain-like"/>
    <property type="match status" value="1"/>
</dbReference>
<evidence type="ECO:0000256" key="1">
    <source>
        <dbReference type="ARBA" id="ARBA00004893"/>
    </source>
</evidence>
<name>A0A0F8XK14_9ZZZZ</name>
<evidence type="ECO:0000256" key="2">
    <source>
        <dbReference type="ARBA" id="ARBA00009400"/>
    </source>
</evidence>
<dbReference type="PANTHER" id="PTHR32179:SF3">
    <property type="entry name" value="NICOTINATE-NUCLEOTIDE PYROPHOSPHORYLASE [CARBOXYLATING]"/>
    <property type="match status" value="1"/>
</dbReference>
<gene>
    <name evidence="9" type="ORF">LCGC14_3014720</name>
</gene>
<evidence type="ECO:0000256" key="5">
    <source>
        <dbReference type="ARBA" id="ARBA00022676"/>
    </source>
</evidence>
<protein>
    <recommendedName>
        <fullName evidence="3">nicotinate-nucleotide diphosphorylase (carboxylating)</fullName>
        <ecNumber evidence="3">2.4.2.19</ecNumber>
    </recommendedName>
</protein>
<keyword evidence="5" id="KW-0328">Glycosyltransferase</keyword>
<dbReference type="InterPro" id="IPR013785">
    <property type="entry name" value="Aldolase_TIM"/>
</dbReference>
<dbReference type="Pfam" id="PF02749">
    <property type="entry name" value="QRPTase_N"/>
    <property type="match status" value="1"/>
</dbReference>
<dbReference type="GO" id="GO:0009435">
    <property type="term" value="P:NAD+ biosynthetic process"/>
    <property type="evidence" value="ECO:0007669"/>
    <property type="project" value="InterPro"/>
</dbReference>
<feature type="domain" description="Quinolinate phosphoribosyl transferase N-terminal" evidence="8">
    <location>
        <begin position="25"/>
        <end position="110"/>
    </location>
</feature>
<dbReference type="EMBL" id="LAZR01062492">
    <property type="protein sequence ID" value="KKK61400.1"/>
    <property type="molecule type" value="Genomic_DNA"/>
</dbReference>
<dbReference type="GO" id="GO:0034213">
    <property type="term" value="P:quinolinate catabolic process"/>
    <property type="evidence" value="ECO:0007669"/>
    <property type="project" value="TreeGrafter"/>
</dbReference>
<proteinExistence type="inferred from homology"/>
<dbReference type="InterPro" id="IPR022412">
    <property type="entry name" value="Quinolinate_PRibosylTrfase_N"/>
</dbReference>
<feature type="domain" description="Quinolinate phosphoribosyl transferase C-terminal" evidence="7">
    <location>
        <begin position="112"/>
        <end position="180"/>
    </location>
</feature>
<dbReference type="SUPFAM" id="SSF51690">
    <property type="entry name" value="Nicotinate/Quinolinate PRTase C-terminal domain-like"/>
    <property type="match status" value="1"/>
</dbReference>
<evidence type="ECO:0000256" key="4">
    <source>
        <dbReference type="ARBA" id="ARBA00022642"/>
    </source>
</evidence>
<sequence length="198" mass="22052">MKKLDLKKMQTLIDLAVEEDFGQGDPTSELTIPEDVIAKASLVSREEIVVAGMEVAAEVLKRYDRRLKIKILKRDGSRANVADKLATITGPLRSMLSAERVVLNFLQRLSGIATTTHKYVVATRGTKAKIYDTRKTIPGWRELEKYAVRCGGGHNHRYNLGQAVMIKDNHVAQLGSNLSAKLKKLVAESHKIKTVKFV</sequence>
<dbReference type="Gene3D" id="3.90.1170.20">
    <property type="entry name" value="Quinolinate phosphoribosyl transferase, N-terminal domain"/>
    <property type="match status" value="1"/>
</dbReference>
<dbReference type="InterPro" id="IPR027277">
    <property type="entry name" value="NadC/ModD"/>
</dbReference>
<comment type="pathway">
    <text evidence="1">Cofactor biosynthesis; NAD(+) biosynthesis; nicotinate D-ribonucleotide from quinolinate: step 1/1.</text>
</comment>
<comment type="similarity">
    <text evidence="2">Belongs to the NadC/ModD family.</text>
</comment>
<dbReference type="GO" id="GO:0005737">
    <property type="term" value="C:cytoplasm"/>
    <property type="evidence" value="ECO:0007669"/>
    <property type="project" value="TreeGrafter"/>
</dbReference>
<organism evidence="9">
    <name type="scientific">marine sediment metagenome</name>
    <dbReference type="NCBI Taxonomy" id="412755"/>
    <lineage>
        <taxon>unclassified sequences</taxon>
        <taxon>metagenomes</taxon>
        <taxon>ecological metagenomes</taxon>
    </lineage>
</organism>
<keyword evidence="6" id="KW-0808">Transferase</keyword>
<dbReference type="EC" id="2.4.2.19" evidence="3"/>
<comment type="caution">
    <text evidence="9">The sequence shown here is derived from an EMBL/GenBank/DDBJ whole genome shotgun (WGS) entry which is preliminary data.</text>
</comment>
<dbReference type="InterPro" id="IPR002638">
    <property type="entry name" value="Quinolinate_PRibosylTrfase_C"/>
</dbReference>
<dbReference type="GO" id="GO:0004514">
    <property type="term" value="F:nicotinate-nucleotide diphosphorylase (carboxylating) activity"/>
    <property type="evidence" value="ECO:0007669"/>
    <property type="project" value="UniProtKB-EC"/>
</dbReference>
<dbReference type="Pfam" id="PF01729">
    <property type="entry name" value="QRPTase_C"/>
    <property type="match status" value="1"/>
</dbReference>
<evidence type="ECO:0000313" key="9">
    <source>
        <dbReference type="EMBL" id="KKK61400.1"/>
    </source>
</evidence>
<dbReference type="PANTHER" id="PTHR32179">
    <property type="entry name" value="NICOTINATE-NUCLEOTIDE PYROPHOSPHORYLASE [CARBOXYLATING]"/>
    <property type="match status" value="1"/>
</dbReference>
<accession>A0A0F8XK14</accession>
<evidence type="ECO:0000259" key="7">
    <source>
        <dbReference type="Pfam" id="PF01729"/>
    </source>
</evidence>
<dbReference type="InterPro" id="IPR036068">
    <property type="entry name" value="Nicotinate_pribotase-like_C"/>
</dbReference>
<dbReference type="FunFam" id="3.90.1170.20:FF:000001">
    <property type="entry name" value="Nicotinate-nucleotide diphosphorylase (Carboxylating)"/>
    <property type="match status" value="1"/>
</dbReference>
<dbReference type="AlphaFoldDB" id="A0A0F8XK14"/>
<dbReference type="Gene3D" id="3.20.20.70">
    <property type="entry name" value="Aldolase class I"/>
    <property type="match status" value="1"/>
</dbReference>
<keyword evidence="4" id="KW-0662">Pyridine nucleotide biosynthesis</keyword>
<evidence type="ECO:0000256" key="3">
    <source>
        <dbReference type="ARBA" id="ARBA00011944"/>
    </source>
</evidence>
<reference evidence="9" key="1">
    <citation type="journal article" date="2015" name="Nature">
        <title>Complex archaea that bridge the gap between prokaryotes and eukaryotes.</title>
        <authorList>
            <person name="Spang A."/>
            <person name="Saw J.H."/>
            <person name="Jorgensen S.L."/>
            <person name="Zaremba-Niedzwiedzka K."/>
            <person name="Martijn J."/>
            <person name="Lind A.E."/>
            <person name="van Eijk R."/>
            <person name="Schleper C."/>
            <person name="Guy L."/>
            <person name="Ettema T.J."/>
        </authorList>
    </citation>
    <scope>NUCLEOTIDE SEQUENCE</scope>
</reference>
<evidence type="ECO:0000259" key="8">
    <source>
        <dbReference type="Pfam" id="PF02749"/>
    </source>
</evidence>